<comment type="caution">
    <text evidence="3">The sequence shown here is derived from an EMBL/GenBank/DDBJ whole genome shotgun (WGS) entry which is preliminary data.</text>
</comment>
<dbReference type="InterPro" id="IPR050546">
    <property type="entry name" value="Glycosyl_Hydrlase_16"/>
</dbReference>
<evidence type="ECO:0000259" key="2">
    <source>
        <dbReference type="PROSITE" id="PS51762"/>
    </source>
</evidence>
<keyword evidence="3" id="KW-0378">Hydrolase</keyword>
<dbReference type="InterPro" id="IPR013320">
    <property type="entry name" value="ConA-like_dom_sf"/>
</dbReference>
<dbReference type="EMBL" id="QQNB01000001">
    <property type="protein sequence ID" value="RDE07259.1"/>
    <property type="molecule type" value="Genomic_DNA"/>
</dbReference>
<keyword evidence="4" id="KW-1185">Reference proteome</keyword>
<dbReference type="InterPro" id="IPR000757">
    <property type="entry name" value="Beta-glucanase-like"/>
</dbReference>
<comment type="similarity">
    <text evidence="1">Belongs to the glycosyl hydrolase 16 family.</text>
</comment>
<evidence type="ECO:0000256" key="1">
    <source>
        <dbReference type="ARBA" id="ARBA00006865"/>
    </source>
</evidence>
<sequence length="282" mass="31406">MRVAVLAALLATAAAPVPQQQSLGATNYAVDAPMRAPSGRPSFVDEFAQPTIDARRWRFDTSRNEAGWFNNEKQYYAHPGRRENARVERGALVIEARRETLDKAKVPDWGGQAYTSAKLISRQALGYGFYEVRAQLPCGRGAWPAIWLLPEGGTWPDQGEIDLMEMVGWDPNVIHATLHSGAFNHRLGTQRGAQKTVPTACTAFHRYQLDWTPQAITIGVDGRAYMRVGNDQPGGHAAWPFERPFQLILNLAIGGDWGGQKGVDDAAFPQAMRVDYVRYWKR</sequence>
<dbReference type="CDD" id="cd08023">
    <property type="entry name" value="GH16_laminarinase_like"/>
    <property type="match status" value="1"/>
</dbReference>
<protein>
    <submittedName>
        <fullName evidence="3">Glycoside hydrolase family 16 protein</fullName>
    </submittedName>
</protein>
<dbReference type="PANTHER" id="PTHR10963:SF55">
    <property type="entry name" value="GLYCOSIDE HYDROLASE FAMILY 16 PROTEIN"/>
    <property type="match status" value="1"/>
</dbReference>
<dbReference type="Proteomes" id="UP000253918">
    <property type="component" value="Unassembled WGS sequence"/>
</dbReference>
<dbReference type="RefSeq" id="WP_114686839.1">
    <property type="nucleotide sequence ID" value="NZ_QQNB01000001.1"/>
</dbReference>
<feature type="domain" description="GH16" evidence="2">
    <location>
        <begin position="10"/>
        <end position="282"/>
    </location>
</feature>
<dbReference type="GO" id="GO:0004553">
    <property type="term" value="F:hydrolase activity, hydrolyzing O-glycosyl compounds"/>
    <property type="evidence" value="ECO:0007669"/>
    <property type="project" value="InterPro"/>
</dbReference>
<gene>
    <name evidence="3" type="ORF">DVW87_06425</name>
</gene>
<evidence type="ECO:0000313" key="4">
    <source>
        <dbReference type="Proteomes" id="UP000253918"/>
    </source>
</evidence>
<proteinExistence type="inferred from homology"/>
<organism evidence="3 4">
    <name type="scientific">Sphingomonas aracearum</name>
    <dbReference type="NCBI Taxonomy" id="2283317"/>
    <lineage>
        <taxon>Bacteria</taxon>
        <taxon>Pseudomonadati</taxon>
        <taxon>Pseudomonadota</taxon>
        <taxon>Alphaproteobacteria</taxon>
        <taxon>Sphingomonadales</taxon>
        <taxon>Sphingomonadaceae</taxon>
        <taxon>Sphingomonas</taxon>
    </lineage>
</organism>
<evidence type="ECO:0000313" key="3">
    <source>
        <dbReference type="EMBL" id="RDE07259.1"/>
    </source>
</evidence>
<dbReference type="AlphaFoldDB" id="A0A369VZN8"/>
<dbReference type="PROSITE" id="PS51762">
    <property type="entry name" value="GH16_2"/>
    <property type="match status" value="1"/>
</dbReference>
<dbReference type="Gene3D" id="2.60.120.200">
    <property type="match status" value="1"/>
</dbReference>
<name>A0A369VZN8_9SPHN</name>
<dbReference type="PANTHER" id="PTHR10963">
    <property type="entry name" value="GLYCOSYL HYDROLASE-RELATED"/>
    <property type="match status" value="1"/>
</dbReference>
<dbReference type="SUPFAM" id="SSF49899">
    <property type="entry name" value="Concanavalin A-like lectins/glucanases"/>
    <property type="match status" value="1"/>
</dbReference>
<accession>A0A369VZN8</accession>
<reference evidence="3 4" key="1">
    <citation type="submission" date="2018-07" db="EMBL/GenBank/DDBJ databases">
        <title>a novel species of Sphingomonas isolated from the rhizosphere soil of Araceae plant.</title>
        <authorList>
            <person name="Zhiyong W."/>
            <person name="Qinglan Z."/>
            <person name="Zhiwei F."/>
            <person name="Ding X."/>
            <person name="Gejiao W."/>
            <person name="Shixue Z."/>
        </authorList>
    </citation>
    <scope>NUCLEOTIDE SEQUENCE [LARGE SCALE GENOMIC DNA]</scope>
    <source>
        <strain evidence="3 4">WZY 27</strain>
    </source>
</reference>
<dbReference type="Pfam" id="PF00722">
    <property type="entry name" value="Glyco_hydro_16"/>
    <property type="match status" value="1"/>
</dbReference>
<dbReference type="GO" id="GO:0005975">
    <property type="term" value="P:carbohydrate metabolic process"/>
    <property type="evidence" value="ECO:0007669"/>
    <property type="project" value="InterPro"/>
</dbReference>
<dbReference type="OrthoDB" id="9809583at2"/>